<name>A0A1M7H6M3_9RHOB</name>
<dbReference type="NCBIfam" id="NF001299">
    <property type="entry name" value="PRK00241.1"/>
    <property type="match status" value="1"/>
</dbReference>
<dbReference type="Pfam" id="PF09297">
    <property type="entry name" value="Zn_ribbon_NUD"/>
    <property type="match status" value="1"/>
</dbReference>
<reference evidence="12" key="1">
    <citation type="submission" date="2016-11" db="EMBL/GenBank/DDBJ databases">
        <authorList>
            <person name="Varghese N."/>
            <person name="Submissions S."/>
        </authorList>
    </citation>
    <scope>NUCLEOTIDE SEQUENCE [LARGE SCALE GENOMIC DNA]</scope>
    <source>
        <strain evidence="12">DSM 6637</strain>
    </source>
</reference>
<dbReference type="Gene3D" id="3.90.79.20">
    <property type="match status" value="1"/>
</dbReference>
<dbReference type="InterPro" id="IPR049734">
    <property type="entry name" value="NudC-like_C"/>
</dbReference>
<feature type="domain" description="Nudix hydrolase" evidence="10">
    <location>
        <begin position="166"/>
        <end position="297"/>
    </location>
</feature>
<dbReference type="InterPro" id="IPR015375">
    <property type="entry name" value="NADH_PPase-like_N"/>
</dbReference>
<dbReference type="Pfam" id="PF00293">
    <property type="entry name" value="NUDIX"/>
    <property type="match status" value="1"/>
</dbReference>
<keyword evidence="7" id="KW-0460">Magnesium</keyword>
<keyword evidence="12" id="KW-1185">Reference proteome</keyword>
<evidence type="ECO:0000313" key="11">
    <source>
        <dbReference type="EMBL" id="SHM24272.1"/>
    </source>
</evidence>
<proteinExistence type="inferred from homology"/>
<protein>
    <recommendedName>
        <fullName evidence="4">NAD(+) diphosphatase</fullName>
        <ecNumber evidence="4">3.6.1.22</ecNumber>
    </recommendedName>
</protein>
<sequence>MELAFTGSGLDRAAARRGDTGWQEGAAVLPVWRGKICLEDGRLVRLAPGHSALAGAGAPTLLGFDGAQAVATQDISGWEPASLAETTLFFDPTEQVHPLIPGGRFVELRGAMAGLSPLDGELAATARALLLWHASHRFCAACGQPSEPRQSGWQRVCPACNTPHFPRTDPVVIMLVARGDRVLLGRSHGWPEGMHSCLAGFIEPGETIEAAVRREVFEETGVRVGGVRYAASQPWPFPASLMLGMVGEAESEAITLDPVELEAAMWLGRDELAAMMAGVHPVLKAPRKGAIAHWLLTGWLEGRL</sequence>
<evidence type="ECO:0000256" key="2">
    <source>
        <dbReference type="ARBA" id="ARBA00001947"/>
    </source>
</evidence>
<keyword evidence="5" id="KW-0479">Metal-binding</keyword>
<dbReference type="Proteomes" id="UP000184444">
    <property type="component" value="Unassembled WGS sequence"/>
</dbReference>
<dbReference type="Gene3D" id="3.90.79.10">
    <property type="entry name" value="Nucleoside Triphosphate Pyrophosphohydrolase"/>
    <property type="match status" value="1"/>
</dbReference>
<dbReference type="SUPFAM" id="SSF55811">
    <property type="entry name" value="Nudix"/>
    <property type="match status" value="1"/>
</dbReference>
<accession>A0A1M7H6M3</accession>
<dbReference type="GO" id="GO:0035529">
    <property type="term" value="F:NADH pyrophosphatase activity"/>
    <property type="evidence" value="ECO:0007669"/>
    <property type="project" value="TreeGrafter"/>
</dbReference>
<dbReference type="Pfam" id="PF09296">
    <property type="entry name" value="NUDIX-like"/>
    <property type="match status" value="1"/>
</dbReference>
<dbReference type="EC" id="3.6.1.22" evidence="4"/>
<evidence type="ECO:0000256" key="5">
    <source>
        <dbReference type="ARBA" id="ARBA00022723"/>
    </source>
</evidence>
<dbReference type="PANTHER" id="PTHR42904:SF6">
    <property type="entry name" value="NAD-CAPPED RNA HYDROLASE NUDT12"/>
    <property type="match status" value="1"/>
</dbReference>
<organism evidence="11 12">
    <name type="scientific">Paracoccus solventivorans</name>
    <dbReference type="NCBI Taxonomy" id="53463"/>
    <lineage>
        <taxon>Bacteria</taxon>
        <taxon>Pseudomonadati</taxon>
        <taxon>Pseudomonadota</taxon>
        <taxon>Alphaproteobacteria</taxon>
        <taxon>Rhodobacterales</taxon>
        <taxon>Paracoccaceae</taxon>
        <taxon>Paracoccus</taxon>
    </lineage>
</organism>
<evidence type="ECO:0000256" key="6">
    <source>
        <dbReference type="ARBA" id="ARBA00022801"/>
    </source>
</evidence>
<dbReference type="GO" id="GO:0046872">
    <property type="term" value="F:metal ion binding"/>
    <property type="evidence" value="ECO:0007669"/>
    <property type="project" value="UniProtKB-KW"/>
</dbReference>
<dbReference type="GO" id="GO:0006742">
    <property type="term" value="P:NADP+ catabolic process"/>
    <property type="evidence" value="ECO:0007669"/>
    <property type="project" value="TreeGrafter"/>
</dbReference>
<keyword evidence="8" id="KW-0520">NAD</keyword>
<evidence type="ECO:0000256" key="4">
    <source>
        <dbReference type="ARBA" id="ARBA00012381"/>
    </source>
</evidence>
<evidence type="ECO:0000256" key="8">
    <source>
        <dbReference type="ARBA" id="ARBA00023027"/>
    </source>
</evidence>
<comment type="similarity">
    <text evidence="3">Belongs to the Nudix hydrolase family. NudC subfamily.</text>
</comment>
<keyword evidence="6" id="KW-0378">Hydrolase</keyword>
<dbReference type="InterPro" id="IPR015797">
    <property type="entry name" value="NUDIX_hydrolase-like_dom_sf"/>
</dbReference>
<dbReference type="InterPro" id="IPR020084">
    <property type="entry name" value="NUDIX_hydrolase_CS"/>
</dbReference>
<evidence type="ECO:0000259" key="10">
    <source>
        <dbReference type="PROSITE" id="PS51462"/>
    </source>
</evidence>
<dbReference type="InterPro" id="IPR015376">
    <property type="entry name" value="Znr_NADH_PPase"/>
</dbReference>
<evidence type="ECO:0000256" key="1">
    <source>
        <dbReference type="ARBA" id="ARBA00001946"/>
    </source>
</evidence>
<dbReference type="EMBL" id="FRCK01000005">
    <property type="protein sequence ID" value="SHM24272.1"/>
    <property type="molecule type" value="Genomic_DNA"/>
</dbReference>
<comment type="cofactor">
    <cofactor evidence="1">
        <name>Mg(2+)</name>
        <dbReference type="ChEBI" id="CHEBI:18420"/>
    </cofactor>
</comment>
<dbReference type="GO" id="GO:0005829">
    <property type="term" value="C:cytosol"/>
    <property type="evidence" value="ECO:0007669"/>
    <property type="project" value="TreeGrafter"/>
</dbReference>
<dbReference type="CDD" id="cd03429">
    <property type="entry name" value="NUDIX_NADH_pyrophosphatase_Nudt13"/>
    <property type="match status" value="1"/>
</dbReference>
<gene>
    <name evidence="11" type="ORF">SAMN05444389_105189</name>
</gene>
<dbReference type="STRING" id="53463.SAMN05444389_105189"/>
<dbReference type="GO" id="GO:0019677">
    <property type="term" value="P:NAD+ catabolic process"/>
    <property type="evidence" value="ECO:0007669"/>
    <property type="project" value="TreeGrafter"/>
</dbReference>
<dbReference type="InterPro" id="IPR050241">
    <property type="entry name" value="NAD-cap_RNA_hydrolase_NudC"/>
</dbReference>
<dbReference type="AlphaFoldDB" id="A0A1M7H6M3"/>
<comment type="catalytic activity">
    <reaction evidence="9">
        <text>a 5'-end NAD(+)-phospho-ribonucleoside in mRNA + H2O = a 5'-end phospho-adenosine-phospho-ribonucleoside in mRNA + beta-nicotinamide D-ribonucleotide + 2 H(+)</text>
        <dbReference type="Rhea" id="RHEA:60876"/>
        <dbReference type="Rhea" id="RHEA-COMP:15698"/>
        <dbReference type="Rhea" id="RHEA-COMP:15719"/>
        <dbReference type="ChEBI" id="CHEBI:14649"/>
        <dbReference type="ChEBI" id="CHEBI:15377"/>
        <dbReference type="ChEBI" id="CHEBI:15378"/>
        <dbReference type="ChEBI" id="CHEBI:144029"/>
        <dbReference type="ChEBI" id="CHEBI:144051"/>
    </reaction>
    <physiologicalReaction direction="left-to-right" evidence="9">
        <dbReference type="Rhea" id="RHEA:60877"/>
    </physiologicalReaction>
</comment>
<dbReference type="PROSITE" id="PS51462">
    <property type="entry name" value="NUDIX"/>
    <property type="match status" value="1"/>
</dbReference>
<dbReference type="InterPro" id="IPR000086">
    <property type="entry name" value="NUDIX_hydrolase_dom"/>
</dbReference>
<evidence type="ECO:0000313" key="12">
    <source>
        <dbReference type="Proteomes" id="UP000184444"/>
    </source>
</evidence>
<evidence type="ECO:0000256" key="9">
    <source>
        <dbReference type="ARBA" id="ARBA00023679"/>
    </source>
</evidence>
<dbReference type="PANTHER" id="PTHR42904">
    <property type="entry name" value="NUDIX HYDROLASE, NUDC SUBFAMILY"/>
    <property type="match status" value="1"/>
</dbReference>
<dbReference type="RefSeq" id="WP_073066105.1">
    <property type="nucleotide sequence ID" value="NZ_FRCK01000005.1"/>
</dbReference>
<dbReference type="PROSITE" id="PS00893">
    <property type="entry name" value="NUDIX_BOX"/>
    <property type="match status" value="1"/>
</dbReference>
<evidence type="ECO:0000256" key="3">
    <source>
        <dbReference type="ARBA" id="ARBA00009595"/>
    </source>
</evidence>
<dbReference type="OrthoDB" id="9791656at2"/>
<comment type="cofactor">
    <cofactor evidence="2">
        <name>Zn(2+)</name>
        <dbReference type="ChEBI" id="CHEBI:29105"/>
    </cofactor>
</comment>
<evidence type="ECO:0000256" key="7">
    <source>
        <dbReference type="ARBA" id="ARBA00022842"/>
    </source>
</evidence>